<sequence>MSKYSNIAFLVIRALLTVAFLAAGSAKLLGAEMMVGTFEAVGVGQWFRYVTGLIEVGGAILLWVPGLQLLGAAALTVTMIGAVLAHLFILGPSALPALVLGALAAATAYRFRGQIPA</sequence>
<dbReference type="Pfam" id="PF13564">
    <property type="entry name" value="DoxX_2"/>
    <property type="match status" value="1"/>
</dbReference>
<protein>
    <submittedName>
        <fullName evidence="6">DoxX family protein</fullName>
    </submittedName>
</protein>
<evidence type="ECO:0000256" key="5">
    <source>
        <dbReference type="SAM" id="Phobius"/>
    </source>
</evidence>
<comment type="caution">
    <text evidence="6">The sequence shown here is derived from an EMBL/GenBank/DDBJ whole genome shotgun (WGS) entry which is preliminary data.</text>
</comment>
<evidence type="ECO:0000256" key="2">
    <source>
        <dbReference type="ARBA" id="ARBA00022692"/>
    </source>
</evidence>
<keyword evidence="7" id="KW-1185">Reference proteome</keyword>
<dbReference type="RefSeq" id="WP_263954320.1">
    <property type="nucleotide sequence ID" value="NZ_JAOYFC010000002.1"/>
</dbReference>
<accession>A0AAE3LS67</accession>
<gene>
    <name evidence="6" type="ORF">OH136_12880</name>
</gene>
<keyword evidence="4 5" id="KW-0472">Membrane</keyword>
<evidence type="ECO:0000313" key="7">
    <source>
        <dbReference type="Proteomes" id="UP001208041"/>
    </source>
</evidence>
<comment type="subcellular location">
    <subcellularLocation>
        <location evidence="1">Membrane</location>
        <topology evidence="1">Multi-pass membrane protein</topology>
    </subcellularLocation>
</comment>
<keyword evidence="2 5" id="KW-0812">Transmembrane</keyword>
<name>A0AAE3LS67_9RHOB</name>
<evidence type="ECO:0000313" key="6">
    <source>
        <dbReference type="EMBL" id="MCV6825448.1"/>
    </source>
</evidence>
<reference evidence="6" key="1">
    <citation type="submission" date="2022-10" db="EMBL/GenBank/DDBJ databases">
        <authorList>
            <person name="Yue Y."/>
        </authorList>
    </citation>
    <scope>NUCLEOTIDE SEQUENCE</scope>
    <source>
        <strain evidence="6">Z654</strain>
    </source>
</reference>
<dbReference type="AlphaFoldDB" id="A0AAE3LS67"/>
<evidence type="ECO:0000256" key="3">
    <source>
        <dbReference type="ARBA" id="ARBA00022989"/>
    </source>
</evidence>
<dbReference type="GO" id="GO:0016020">
    <property type="term" value="C:membrane"/>
    <property type="evidence" value="ECO:0007669"/>
    <property type="project" value="UniProtKB-SubCell"/>
</dbReference>
<feature type="transmembrane region" description="Helical" evidence="5">
    <location>
        <begin position="94"/>
        <end position="111"/>
    </location>
</feature>
<dbReference type="InterPro" id="IPR032808">
    <property type="entry name" value="DoxX"/>
</dbReference>
<evidence type="ECO:0000256" key="1">
    <source>
        <dbReference type="ARBA" id="ARBA00004141"/>
    </source>
</evidence>
<proteinExistence type="predicted"/>
<dbReference type="EMBL" id="JAOYFC010000002">
    <property type="protein sequence ID" value="MCV6825448.1"/>
    <property type="molecule type" value="Genomic_DNA"/>
</dbReference>
<organism evidence="6 7">
    <name type="scientific">Halocynthiibacter halioticoli</name>
    <dbReference type="NCBI Taxonomy" id="2986804"/>
    <lineage>
        <taxon>Bacteria</taxon>
        <taxon>Pseudomonadati</taxon>
        <taxon>Pseudomonadota</taxon>
        <taxon>Alphaproteobacteria</taxon>
        <taxon>Rhodobacterales</taxon>
        <taxon>Paracoccaceae</taxon>
        <taxon>Halocynthiibacter</taxon>
    </lineage>
</organism>
<feature type="transmembrane region" description="Helical" evidence="5">
    <location>
        <begin position="46"/>
        <end position="64"/>
    </location>
</feature>
<dbReference type="Proteomes" id="UP001208041">
    <property type="component" value="Unassembled WGS sequence"/>
</dbReference>
<evidence type="ECO:0000256" key="4">
    <source>
        <dbReference type="ARBA" id="ARBA00023136"/>
    </source>
</evidence>
<keyword evidence="3 5" id="KW-1133">Transmembrane helix</keyword>